<evidence type="ECO:0000313" key="2">
    <source>
        <dbReference type="Proteomes" id="UP000032336"/>
    </source>
</evidence>
<dbReference type="EMBL" id="JXUW01000024">
    <property type="protein sequence ID" value="KJE75969.1"/>
    <property type="molecule type" value="Genomic_DNA"/>
</dbReference>
<proteinExistence type="predicted"/>
<reference evidence="1 2" key="1">
    <citation type="submission" date="2015-01" db="EMBL/GenBank/DDBJ databases">
        <title>Draft genome of the acidophilic iron oxidizer Ferrimicrobium acidiphilum strain T23.</title>
        <authorList>
            <person name="Poehlein A."/>
            <person name="Eisen S."/>
            <person name="Schloemann M."/>
            <person name="Johnson B.D."/>
            <person name="Daniel R."/>
            <person name="Muehling M."/>
        </authorList>
    </citation>
    <scope>NUCLEOTIDE SEQUENCE [LARGE SCALE GENOMIC DNA]</scope>
    <source>
        <strain evidence="1 2">T23</strain>
    </source>
</reference>
<keyword evidence="2" id="KW-1185">Reference proteome</keyword>
<evidence type="ECO:0000313" key="1">
    <source>
        <dbReference type="EMBL" id="KJE75969.1"/>
    </source>
</evidence>
<dbReference type="Proteomes" id="UP000032336">
    <property type="component" value="Unassembled WGS sequence"/>
</dbReference>
<accession>A0A0D8FSP5</accession>
<organism evidence="1 2">
    <name type="scientific">Ferrimicrobium acidiphilum DSM 19497</name>
    <dbReference type="NCBI Taxonomy" id="1121877"/>
    <lineage>
        <taxon>Bacteria</taxon>
        <taxon>Bacillati</taxon>
        <taxon>Actinomycetota</taxon>
        <taxon>Acidimicrobiia</taxon>
        <taxon>Acidimicrobiales</taxon>
        <taxon>Acidimicrobiaceae</taxon>
        <taxon>Ferrimicrobium</taxon>
    </lineage>
</organism>
<dbReference type="AlphaFoldDB" id="A0A0D8FSP5"/>
<comment type="caution">
    <text evidence="1">The sequence shown here is derived from an EMBL/GenBank/DDBJ whole genome shotgun (WGS) entry which is preliminary data.</text>
</comment>
<name>A0A0D8FSP5_9ACTN</name>
<gene>
    <name evidence="1" type="ORF">FEAC_22660</name>
</gene>
<sequence length="92" mass="9971">MCVQFWCPLPCNYLAASMHYCMAANSSHGGRFSKDGEDVITLVDLSNEYRVGVGCVSSVVSHKGELALMNLSGSRISRCRLDGLNEVVFIPG</sequence>
<protein>
    <submittedName>
        <fullName evidence="1">Uncharacterized protein</fullName>
    </submittedName>
</protein>